<dbReference type="InterPro" id="IPR039391">
    <property type="entry name" value="Phytocyanin-like"/>
</dbReference>
<dbReference type="CDD" id="cd11019">
    <property type="entry name" value="OsENODL1_like"/>
    <property type="match status" value="1"/>
</dbReference>
<evidence type="ECO:0000256" key="5">
    <source>
        <dbReference type="ARBA" id="ARBA00023136"/>
    </source>
</evidence>
<keyword evidence="5" id="KW-0472">Membrane</keyword>
<dbReference type="FunFam" id="2.60.40.420:FF:000010">
    <property type="entry name" value="Early nodulin-like protein 1"/>
    <property type="match status" value="1"/>
</dbReference>
<dbReference type="PANTHER" id="PTHR33021:SF519">
    <property type="entry name" value="EARLY NODULIN-LIKE PROTEIN 10"/>
    <property type="match status" value="1"/>
</dbReference>
<dbReference type="RefSeq" id="XP_031380067.1">
    <property type="nucleotide sequence ID" value="XM_031524207.1"/>
</dbReference>
<comment type="similarity">
    <text evidence="9">Belongs to the early nodulin-like (ENODL) family.</text>
</comment>
<reference evidence="17" key="4">
    <citation type="submission" date="2025-04" db="UniProtKB">
        <authorList>
            <consortium name="RefSeq"/>
        </authorList>
    </citation>
    <scope>IDENTIFICATION</scope>
    <source>
        <tissue evidence="17">Leaf</tissue>
    </source>
</reference>
<evidence type="ECO:0000256" key="2">
    <source>
        <dbReference type="ARBA" id="ARBA00022475"/>
    </source>
</evidence>
<dbReference type="PROSITE" id="PS51485">
    <property type="entry name" value="PHYTOCYANIN"/>
    <property type="match status" value="1"/>
</dbReference>
<evidence type="ECO:0000256" key="10">
    <source>
        <dbReference type="ARBA" id="ARBA00037626"/>
    </source>
</evidence>
<evidence type="ECO:0000256" key="4">
    <source>
        <dbReference type="ARBA" id="ARBA00022729"/>
    </source>
</evidence>
<dbReference type="SUPFAM" id="SSF49503">
    <property type="entry name" value="Cupredoxins"/>
    <property type="match status" value="1"/>
</dbReference>
<feature type="chain" id="PRO_5044569235" evidence="12">
    <location>
        <begin position="28"/>
        <end position="183"/>
    </location>
</feature>
<name>A0A218XYW4_PUNGR</name>
<sequence>MAQLKRSIMAVLPLVLMLIVSLTPSEATDFLVGGKENSWQVPSSPSEFNRWAQKNRFKVGDYLVWKEDAKSDWVLEVTRQGYETCNTSNPVRSYSDGSTRVKLDRSGPFFFISGVKGHCEKGQKLEVVVLSEDHHRKSEAPSPAPANSTAPTPAHSGGNALLRDDVMIVVGLFIKGFMLGHLF</sequence>
<dbReference type="GO" id="GO:0009055">
    <property type="term" value="F:electron transfer activity"/>
    <property type="evidence" value="ECO:0007669"/>
    <property type="project" value="InterPro"/>
</dbReference>
<dbReference type="AlphaFoldDB" id="A0A218XYW4"/>
<keyword evidence="3" id="KW-0336">GPI-anchor</keyword>
<comment type="subcellular location">
    <subcellularLocation>
        <location evidence="1">Cell membrane</location>
        <topology evidence="1">Lipid-anchor</topology>
        <topology evidence="1">GPI-anchor</topology>
    </subcellularLocation>
</comment>
<evidence type="ECO:0000313" key="14">
    <source>
        <dbReference type="EMBL" id="OWM89998.1"/>
    </source>
</evidence>
<dbReference type="Proteomes" id="UP000515151">
    <property type="component" value="Chromosome 2"/>
</dbReference>
<evidence type="ECO:0000256" key="11">
    <source>
        <dbReference type="SAM" id="MobiDB-lite"/>
    </source>
</evidence>
<evidence type="ECO:0000256" key="3">
    <source>
        <dbReference type="ARBA" id="ARBA00022622"/>
    </source>
</evidence>
<dbReference type="PANTHER" id="PTHR33021">
    <property type="entry name" value="BLUE COPPER PROTEIN"/>
    <property type="match status" value="1"/>
</dbReference>
<keyword evidence="8" id="KW-0449">Lipoprotein</keyword>
<reference evidence="16" key="3">
    <citation type="journal article" date="2020" name="Plant Biotechnol. J.">
        <title>The pomegranate (Punica granatum L.) draft genome dissects genetic divergence between soft- and hard-seeded cultivars.</title>
        <authorList>
            <person name="Luo X."/>
            <person name="Li H."/>
            <person name="Wu Z."/>
            <person name="Yao W."/>
            <person name="Zhao P."/>
            <person name="Cao D."/>
            <person name="Yu H."/>
            <person name="Li K."/>
            <person name="Poudel K."/>
            <person name="Zhao D."/>
            <person name="Zhang F."/>
            <person name="Xia X."/>
            <person name="Chen L."/>
            <person name="Wang Q."/>
            <person name="Jing D."/>
            <person name="Cao S."/>
        </authorList>
    </citation>
    <scope>NUCLEOTIDE SEQUENCE [LARGE SCALE GENOMIC DNA]</scope>
</reference>
<evidence type="ECO:0000313" key="15">
    <source>
        <dbReference type="Proteomes" id="UP000197138"/>
    </source>
</evidence>
<evidence type="ECO:0000259" key="13">
    <source>
        <dbReference type="PROSITE" id="PS51485"/>
    </source>
</evidence>
<dbReference type="EMBL" id="MTKT01000661">
    <property type="protein sequence ID" value="OWM89998.1"/>
    <property type="molecule type" value="Genomic_DNA"/>
</dbReference>
<keyword evidence="6" id="KW-1015">Disulfide bond</keyword>
<protein>
    <submittedName>
        <fullName evidence="17">Early nodulin-like protein 1</fullName>
    </submittedName>
</protein>
<gene>
    <name evidence="17" type="primary">LOC116195212</name>
    <name evidence="14" type="ORF">CDL15_Pgr012635</name>
</gene>
<keyword evidence="7" id="KW-0325">Glycoprotein</keyword>
<dbReference type="Pfam" id="PF02298">
    <property type="entry name" value="Cu_bind_like"/>
    <property type="match status" value="1"/>
</dbReference>
<organism evidence="14 15">
    <name type="scientific">Punica granatum</name>
    <name type="common">Pomegranate</name>
    <dbReference type="NCBI Taxonomy" id="22663"/>
    <lineage>
        <taxon>Eukaryota</taxon>
        <taxon>Viridiplantae</taxon>
        <taxon>Streptophyta</taxon>
        <taxon>Embryophyta</taxon>
        <taxon>Tracheophyta</taxon>
        <taxon>Spermatophyta</taxon>
        <taxon>Magnoliopsida</taxon>
        <taxon>eudicotyledons</taxon>
        <taxon>Gunneridae</taxon>
        <taxon>Pentapetalae</taxon>
        <taxon>rosids</taxon>
        <taxon>malvids</taxon>
        <taxon>Myrtales</taxon>
        <taxon>Lythraceae</taxon>
        <taxon>Punica</taxon>
    </lineage>
</organism>
<feature type="signal peptide" evidence="12">
    <location>
        <begin position="1"/>
        <end position="27"/>
    </location>
</feature>
<evidence type="ECO:0000256" key="1">
    <source>
        <dbReference type="ARBA" id="ARBA00004609"/>
    </source>
</evidence>
<dbReference type="InterPro" id="IPR041846">
    <property type="entry name" value="ENL_dom"/>
</dbReference>
<dbReference type="OrthoDB" id="1937044at2759"/>
<evidence type="ECO:0000256" key="6">
    <source>
        <dbReference type="ARBA" id="ARBA00023157"/>
    </source>
</evidence>
<proteinExistence type="inferred from homology"/>
<feature type="domain" description="Phytocyanin" evidence="13">
    <location>
        <begin position="28"/>
        <end position="131"/>
    </location>
</feature>
<reference evidence="14" key="2">
    <citation type="submission" date="2017-06" db="EMBL/GenBank/DDBJ databases">
        <title>The pomegranate genome and the genomics of punicalagin biosynthesis.</title>
        <authorList>
            <person name="Xu C."/>
        </authorList>
    </citation>
    <scope>NUCLEOTIDE SEQUENCE [LARGE SCALE GENOMIC DNA]</scope>
    <source>
        <tissue evidence="14">Fresh leaf</tissue>
    </source>
</reference>
<keyword evidence="2" id="KW-1003">Cell membrane</keyword>
<keyword evidence="4 12" id="KW-0732">Signal</keyword>
<comment type="function">
    <text evidence="10">May act as a carbohydrate transporter.</text>
</comment>
<dbReference type="GO" id="GO:0098552">
    <property type="term" value="C:side of membrane"/>
    <property type="evidence" value="ECO:0007669"/>
    <property type="project" value="UniProtKB-KW"/>
</dbReference>
<dbReference type="InterPro" id="IPR008972">
    <property type="entry name" value="Cupredoxin"/>
</dbReference>
<evidence type="ECO:0000313" key="16">
    <source>
        <dbReference type="Proteomes" id="UP000515151"/>
    </source>
</evidence>
<dbReference type="InterPro" id="IPR003245">
    <property type="entry name" value="Phytocyanin_dom"/>
</dbReference>
<dbReference type="GO" id="GO:0005886">
    <property type="term" value="C:plasma membrane"/>
    <property type="evidence" value="ECO:0007669"/>
    <property type="project" value="UniProtKB-SubCell"/>
</dbReference>
<evidence type="ECO:0000256" key="9">
    <source>
        <dbReference type="ARBA" id="ARBA00035011"/>
    </source>
</evidence>
<accession>A0A218XYW4</accession>
<evidence type="ECO:0000313" key="17">
    <source>
        <dbReference type="RefSeq" id="XP_031380067.1"/>
    </source>
</evidence>
<evidence type="ECO:0000256" key="12">
    <source>
        <dbReference type="SAM" id="SignalP"/>
    </source>
</evidence>
<reference evidence="15" key="1">
    <citation type="journal article" date="2017" name="Plant J.">
        <title>The pomegranate (Punica granatum L.) genome and the genomics of punicalagin biosynthesis.</title>
        <authorList>
            <person name="Qin G."/>
            <person name="Xu C."/>
            <person name="Ming R."/>
            <person name="Tang H."/>
            <person name="Guyot R."/>
            <person name="Kramer E.M."/>
            <person name="Hu Y."/>
            <person name="Yi X."/>
            <person name="Qi Y."/>
            <person name="Xu X."/>
            <person name="Gao Z."/>
            <person name="Pan H."/>
            <person name="Jian J."/>
            <person name="Tian Y."/>
            <person name="Yue Z."/>
            <person name="Xu Y."/>
        </authorList>
    </citation>
    <scope>NUCLEOTIDE SEQUENCE [LARGE SCALE GENOMIC DNA]</scope>
    <source>
        <strain evidence="15">cv. Dabenzi</strain>
    </source>
</reference>
<evidence type="ECO:0000256" key="8">
    <source>
        <dbReference type="ARBA" id="ARBA00023288"/>
    </source>
</evidence>
<dbReference type="Gene3D" id="2.60.40.420">
    <property type="entry name" value="Cupredoxins - blue copper proteins"/>
    <property type="match status" value="1"/>
</dbReference>
<dbReference type="GeneID" id="116195212"/>
<feature type="compositionally biased region" description="Low complexity" evidence="11">
    <location>
        <begin position="145"/>
        <end position="154"/>
    </location>
</feature>
<keyword evidence="16" id="KW-1185">Reference proteome</keyword>
<feature type="region of interest" description="Disordered" evidence="11">
    <location>
        <begin position="132"/>
        <end position="157"/>
    </location>
</feature>
<dbReference type="Proteomes" id="UP000197138">
    <property type="component" value="Unassembled WGS sequence"/>
</dbReference>
<evidence type="ECO:0000256" key="7">
    <source>
        <dbReference type="ARBA" id="ARBA00023180"/>
    </source>
</evidence>